<proteinExistence type="predicted"/>
<evidence type="ECO:0000313" key="1">
    <source>
        <dbReference type="EMBL" id="QDK54863.1"/>
    </source>
</evidence>
<sequence>MEERALKTAQVKVRALLRVCDNLIKQKEEEGNSQVYEMVRTLSKKHSISNLSLMRRFSNPVKDPDPLSSTMISLSYKFPLMMRSDKISMFPKEIVETKGEHGFPNQKMIEYPHADNRKLGWTGCKMGLLDVYLQNSQVPDKEVQDIISTLYQTEREMVSEWNSVDWATSTINTGRQLQERVKIKLGKTLVPNIKNSQIQPLMAKILEPALVVSDEIQFIYDNYKEKFAEALPDKMSMLEQVNALRNMLDPKERYIPLFRMYSNQTYLHSISLFSSQWHATITMKQAQEKDMLHTEKINIDLACNKIVNCLSKESELVQLGPILSQLKIAGTSFYDIIENNSYQEANTNYVVALCGMKTNNVAHLKFPINIYLRFMGIKTSEFGIDQEVHFETRLTSGICFFSSLGFNLNMRWAPKQDIEKIVDLMLYLQKNKGNLRKAFFNVNLQRALLNTKKSKIWDSSYHLAENAGTILNNMKLNIHTINKIMIQSRNSPHVITIEDNVTTGEPLVISEYQESTDTPPIFNNVNGMSMWNHSYFISAREPSMAQLEYKYKIDEEHPLLSRNSICFLPCLNIKDRLLSVYLSMLADPHLMKRASELEFTNYATYYSDIIPTTMQNNLMYTCATILQSLQKTNKMITTRRELLAFLLMWSGHLESGSISLFYSLKGGLCIDLDFTDSYKTTKNLLWVNEEGKLLFLDHNIADSFETELLNLQVHSIQGRLNGYRLELTDREGKSTSLQIGVSKLSREEDGSSIVVTQMGHNFLLIRDRNFGQVRYRSLERLKKNLKRTTFFSNNLFSKKPKLDM</sequence>
<organism evidence="1">
    <name type="scientific">Longchuan virus</name>
    <dbReference type="NCBI Taxonomy" id="2594109"/>
    <lineage>
        <taxon>Viruses</taxon>
        <taxon>Riboviria</taxon>
        <taxon>Orthornavirae</taxon>
        <taxon>Negarnaviricota</taxon>
        <taxon>Polyploviricotina</taxon>
        <taxon>Insthoviricetes</taxon>
        <taxon>Articulavirales</taxon>
        <taxon>Orthomyxoviridae</taxon>
    </lineage>
</organism>
<dbReference type="EMBL" id="MK227174">
    <property type="protein sequence ID" value="QDK54863.1"/>
    <property type="molecule type" value="Genomic_RNA"/>
</dbReference>
<accession>A0A514YA82</accession>
<protein>
    <submittedName>
        <fullName evidence="1">PB2</fullName>
    </submittedName>
</protein>
<reference evidence="1" key="1">
    <citation type="submission" date="2018-11" db="EMBL/GenBank/DDBJ databases">
        <title>Isolation and identification of a novel orthomyxo-like virus from mosquitoes in Longchuan of Guangdong province, China.</title>
        <authorList>
            <person name="Wu D."/>
            <person name="Tan Q."/>
            <person name="Li B."/>
            <person name="Liu Z."/>
            <person name="Zhang X."/>
            <person name="Zhang H."/>
        </authorList>
    </citation>
    <scope>NUCLEOTIDE SEQUENCE</scope>
    <source>
        <strain evidence="1">GD13036</strain>
    </source>
</reference>
<name>A0A514YA82_9ORTO</name>